<dbReference type="InterPro" id="IPR001155">
    <property type="entry name" value="OxRdtase_FMN_N"/>
</dbReference>
<dbReference type="GO" id="GO:0005829">
    <property type="term" value="C:cytosol"/>
    <property type="evidence" value="ECO:0007669"/>
    <property type="project" value="UniProtKB-ARBA"/>
</dbReference>
<dbReference type="FunFam" id="3.20.20.70:FF:000059">
    <property type="entry name" value="N-ethylmaleimide reductase, FMN-linked"/>
    <property type="match status" value="1"/>
</dbReference>
<evidence type="ECO:0000259" key="4">
    <source>
        <dbReference type="Pfam" id="PF00724"/>
    </source>
</evidence>
<dbReference type="InterPro" id="IPR045247">
    <property type="entry name" value="Oye-like"/>
</dbReference>
<evidence type="ECO:0000256" key="1">
    <source>
        <dbReference type="ARBA" id="ARBA00001917"/>
    </source>
</evidence>
<gene>
    <name evidence="5" type="ORF">DFR35_0922</name>
</gene>
<comment type="similarity">
    <text evidence="2">Belongs to the NADH:flavin oxidoreductase/NADH oxidase family.</text>
</comment>
<dbReference type="CDD" id="cd02933">
    <property type="entry name" value="OYE_like_FMN"/>
    <property type="match status" value="1"/>
</dbReference>
<dbReference type="InterPro" id="IPR013785">
    <property type="entry name" value="Aldolase_TIM"/>
</dbReference>
<protein>
    <submittedName>
        <fullName evidence="5">N-ethylmaleimide reductase</fullName>
    </submittedName>
</protein>
<dbReference type="Gene3D" id="3.20.20.70">
    <property type="entry name" value="Aldolase class I"/>
    <property type="match status" value="1"/>
</dbReference>
<dbReference type="RefSeq" id="WP_121240272.1">
    <property type="nucleotide sequence ID" value="NZ_BHVV01000002.1"/>
</dbReference>
<comment type="cofactor">
    <cofactor evidence="1">
        <name>FMN</name>
        <dbReference type="ChEBI" id="CHEBI:58210"/>
    </cofactor>
</comment>
<evidence type="ECO:0000313" key="6">
    <source>
        <dbReference type="Proteomes" id="UP000268908"/>
    </source>
</evidence>
<name>A0A497XK77_9PROT</name>
<dbReference type="AlphaFoldDB" id="A0A497XK77"/>
<evidence type="ECO:0000313" key="5">
    <source>
        <dbReference type="EMBL" id="RLJ68362.1"/>
    </source>
</evidence>
<keyword evidence="3" id="KW-0560">Oxidoreductase</keyword>
<dbReference type="Pfam" id="PF00724">
    <property type="entry name" value="Oxidored_FMN"/>
    <property type="match status" value="1"/>
</dbReference>
<dbReference type="PANTHER" id="PTHR22893:SF91">
    <property type="entry name" value="NADPH DEHYDROGENASE 2-RELATED"/>
    <property type="match status" value="1"/>
</dbReference>
<dbReference type="GO" id="GO:0010181">
    <property type="term" value="F:FMN binding"/>
    <property type="evidence" value="ECO:0007669"/>
    <property type="project" value="InterPro"/>
</dbReference>
<feature type="domain" description="NADH:flavin oxidoreductase/NADH oxidase N-terminal" evidence="4">
    <location>
        <begin position="2"/>
        <end position="338"/>
    </location>
</feature>
<accession>A0A497XK77</accession>
<dbReference type="GO" id="GO:0016628">
    <property type="term" value="F:oxidoreductase activity, acting on the CH-CH group of donors, NAD or NADP as acceptor"/>
    <property type="evidence" value="ECO:0007669"/>
    <property type="project" value="UniProtKB-ARBA"/>
</dbReference>
<dbReference type="OrthoDB" id="8985337at2"/>
<evidence type="ECO:0000256" key="2">
    <source>
        <dbReference type="ARBA" id="ARBA00005979"/>
    </source>
</evidence>
<dbReference type="SUPFAM" id="SSF51395">
    <property type="entry name" value="FMN-linked oxidoreductases"/>
    <property type="match status" value="1"/>
</dbReference>
<organism evidence="5 6">
    <name type="scientific">Sulfurisoma sediminicola</name>
    <dbReference type="NCBI Taxonomy" id="1381557"/>
    <lineage>
        <taxon>Bacteria</taxon>
        <taxon>Pseudomonadati</taxon>
        <taxon>Pseudomonadota</taxon>
        <taxon>Betaproteobacteria</taxon>
        <taxon>Nitrosomonadales</taxon>
        <taxon>Sterolibacteriaceae</taxon>
        <taxon>Sulfurisoma</taxon>
    </lineage>
</organism>
<comment type="caution">
    <text evidence="5">The sequence shown here is derived from an EMBL/GenBank/DDBJ whole genome shotgun (WGS) entry which is preliminary data.</text>
</comment>
<evidence type="ECO:0000256" key="3">
    <source>
        <dbReference type="ARBA" id="ARBA00023002"/>
    </source>
</evidence>
<dbReference type="PANTHER" id="PTHR22893">
    <property type="entry name" value="NADH OXIDOREDUCTASE-RELATED"/>
    <property type="match status" value="1"/>
</dbReference>
<keyword evidence="6" id="KW-1185">Reference proteome</keyword>
<proteinExistence type="inferred from homology"/>
<reference evidence="5 6" key="1">
    <citation type="submission" date="2018-10" db="EMBL/GenBank/DDBJ databases">
        <title>Genomic Encyclopedia of Type Strains, Phase IV (KMG-IV): sequencing the most valuable type-strain genomes for metagenomic binning, comparative biology and taxonomic classification.</title>
        <authorList>
            <person name="Goeker M."/>
        </authorList>
    </citation>
    <scope>NUCLEOTIDE SEQUENCE [LARGE SCALE GENOMIC DNA]</scope>
    <source>
        <strain evidence="5 6">DSM 26916</strain>
    </source>
</reference>
<sequence length="362" mass="39316">MLFDKFTNGAVTFANHIVMAPMTRCRADHADAIPNAMIVEYYRQRAAAGMILSEGVPVSDRARGYLGTAALWTEEQAAGWKKVTDAVHAAGGQIFAQLWHCGRIAHSALHADSSPPAGASNKAAANSQTFVILDGQPAMVDCEAPAALSTAEVKDVVQQFAHSAWLAQKAGFDGVEIHGANGYLMDQFRCPVLNDRKDQYGGTLENRYRLLLEIVDVVAELFEPRRIAVRQSPYGNFNDMLPDPDPLVTYPYLAAELDRREIGFLHVYDQSASWIHDAAHPLMAALRAAYRGAIIACGGFDRARAEAILARGHADLVAIGKPFISNPDLVARLQQGKQLTPFDQATFYAGGAKGYIDYPAAD</sequence>
<dbReference type="EMBL" id="RCCI01000004">
    <property type="protein sequence ID" value="RLJ68362.1"/>
    <property type="molecule type" value="Genomic_DNA"/>
</dbReference>
<dbReference type="Proteomes" id="UP000268908">
    <property type="component" value="Unassembled WGS sequence"/>
</dbReference>